<evidence type="ECO:0000256" key="7">
    <source>
        <dbReference type="PIRSR" id="PIRSR600183-50"/>
    </source>
</evidence>
<dbReference type="InterPro" id="IPR009006">
    <property type="entry name" value="Ala_racemase/Decarboxylase_C"/>
</dbReference>
<dbReference type="GO" id="GO:0008836">
    <property type="term" value="F:diaminopimelate decarboxylase activity"/>
    <property type="evidence" value="ECO:0007669"/>
    <property type="project" value="UniProtKB-UniRule"/>
</dbReference>
<keyword evidence="2 5" id="KW-0210">Decarboxylase</keyword>
<dbReference type="AlphaFoldDB" id="A0A520N417"/>
<evidence type="ECO:0000256" key="1">
    <source>
        <dbReference type="ARBA" id="ARBA00001933"/>
    </source>
</evidence>
<dbReference type="EC" id="4.1.1.20" evidence="5 6"/>
<evidence type="ECO:0000259" key="10">
    <source>
        <dbReference type="Pfam" id="PF02784"/>
    </source>
</evidence>
<dbReference type="PANTHER" id="PTHR43727:SF2">
    <property type="entry name" value="GROUP IV DECARBOXYLASE"/>
    <property type="match status" value="1"/>
</dbReference>
<dbReference type="CDD" id="cd06828">
    <property type="entry name" value="PLPDE_III_DapDC"/>
    <property type="match status" value="1"/>
</dbReference>
<dbReference type="InterPro" id="IPR000183">
    <property type="entry name" value="Orn/DAP/Arg_de-COase"/>
</dbReference>
<gene>
    <name evidence="5 11" type="primary">lysA</name>
    <name evidence="11" type="ORF">EVA93_01495</name>
</gene>
<keyword evidence="4 5" id="KW-0456">Lyase</keyword>
<feature type="domain" description="Orn/DAP/Arg decarboxylase 2 C-terminal" evidence="9">
    <location>
        <begin position="30"/>
        <end position="364"/>
    </location>
</feature>
<evidence type="ECO:0000256" key="2">
    <source>
        <dbReference type="ARBA" id="ARBA00022793"/>
    </source>
</evidence>
<dbReference type="Gene3D" id="3.20.20.10">
    <property type="entry name" value="Alanine racemase"/>
    <property type="match status" value="1"/>
</dbReference>
<dbReference type="PRINTS" id="PR01181">
    <property type="entry name" value="DAPDCRBXLASE"/>
</dbReference>
<dbReference type="InterPro" id="IPR022643">
    <property type="entry name" value="De-COase2_C"/>
</dbReference>
<dbReference type="Pfam" id="PF02784">
    <property type="entry name" value="Orn_Arg_deC_N"/>
    <property type="match status" value="1"/>
</dbReference>
<dbReference type="Gene3D" id="2.40.37.10">
    <property type="entry name" value="Lyase, Ornithine Decarboxylase, Chain A, domain 1"/>
    <property type="match status" value="1"/>
</dbReference>
<keyword evidence="5" id="KW-0028">Amino-acid biosynthesis</keyword>
<dbReference type="UniPathway" id="UPA00034">
    <property type="reaction ID" value="UER00027"/>
</dbReference>
<evidence type="ECO:0000256" key="4">
    <source>
        <dbReference type="ARBA" id="ARBA00023239"/>
    </source>
</evidence>
<feature type="binding site" evidence="5">
    <location>
        <position position="366"/>
    </location>
    <ligand>
        <name>substrate</name>
    </ligand>
</feature>
<name>A0A520N417_9GAMM</name>
<dbReference type="SUPFAM" id="SSF51419">
    <property type="entry name" value="PLP-binding barrel"/>
    <property type="match status" value="1"/>
</dbReference>
<evidence type="ECO:0000259" key="9">
    <source>
        <dbReference type="Pfam" id="PF00278"/>
    </source>
</evidence>
<dbReference type="HAMAP" id="MF_02120">
    <property type="entry name" value="LysA"/>
    <property type="match status" value="1"/>
</dbReference>
<dbReference type="GO" id="GO:0030170">
    <property type="term" value="F:pyridoxal phosphate binding"/>
    <property type="evidence" value="ECO:0007669"/>
    <property type="project" value="UniProtKB-UniRule"/>
</dbReference>
<keyword evidence="5 8" id="KW-0457">Lysine biosynthesis</keyword>
<dbReference type="PROSITE" id="PS00879">
    <property type="entry name" value="ODR_DC_2_2"/>
    <property type="match status" value="1"/>
</dbReference>
<dbReference type="GO" id="GO:0009089">
    <property type="term" value="P:lysine biosynthetic process via diaminopimelate"/>
    <property type="evidence" value="ECO:0007669"/>
    <property type="project" value="UniProtKB-UniRule"/>
</dbReference>
<feature type="binding site" evidence="5">
    <location>
        <begin position="273"/>
        <end position="276"/>
    </location>
    <ligand>
        <name>pyridoxal 5'-phosphate</name>
        <dbReference type="ChEBI" id="CHEBI:597326"/>
    </ligand>
</feature>
<dbReference type="SUPFAM" id="SSF50621">
    <property type="entry name" value="Alanine racemase C-terminal domain-like"/>
    <property type="match status" value="1"/>
</dbReference>
<feature type="binding site" evidence="5">
    <location>
        <position position="239"/>
    </location>
    <ligand>
        <name>pyridoxal 5'-phosphate</name>
        <dbReference type="ChEBI" id="CHEBI:597326"/>
    </ligand>
</feature>
<comment type="pathway">
    <text evidence="5 8">Amino-acid biosynthesis; L-lysine biosynthesis via DAP pathway; L-lysine from DL-2,6-diaminopimelate: step 1/1.</text>
</comment>
<evidence type="ECO:0000313" key="12">
    <source>
        <dbReference type="Proteomes" id="UP000318710"/>
    </source>
</evidence>
<comment type="catalytic activity">
    <reaction evidence="5 8">
        <text>meso-2,6-diaminopimelate + H(+) = L-lysine + CO2</text>
        <dbReference type="Rhea" id="RHEA:15101"/>
        <dbReference type="ChEBI" id="CHEBI:15378"/>
        <dbReference type="ChEBI" id="CHEBI:16526"/>
        <dbReference type="ChEBI" id="CHEBI:32551"/>
        <dbReference type="ChEBI" id="CHEBI:57791"/>
        <dbReference type="EC" id="4.1.1.20"/>
    </reaction>
</comment>
<evidence type="ECO:0000256" key="3">
    <source>
        <dbReference type="ARBA" id="ARBA00022898"/>
    </source>
</evidence>
<evidence type="ECO:0000256" key="5">
    <source>
        <dbReference type="HAMAP-Rule" id="MF_02120"/>
    </source>
</evidence>
<dbReference type="Proteomes" id="UP000318710">
    <property type="component" value="Unassembled WGS sequence"/>
</dbReference>
<keyword evidence="3 5" id="KW-0663">Pyridoxal phosphate</keyword>
<comment type="caution">
    <text evidence="11">The sequence shown here is derived from an EMBL/GenBank/DDBJ whole genome shotgun (WGS) entry which is preliminary data.</text>
</comment>
<organism evidence="11 12">
    <name type="scientific">SAR86 cluster bacterium</name>
    <dbReference type="NCBI Taxonomy" id="2030880"/>
    <lineage>
        <taxon>Bacteria</taxon>
        <taxon>Pseudomonadati</taxon>
        <taxon>Pseudomonadota</taxon>
        <taxon>Gammaproteobacteria</taxon>
        <taxon>SAR86 cluster</taxon>
    </lineage>
</organism>
<evidence type="ECO:0000256" key="6">
    <source>
        <dbReference type="NCBIfam" id="TIGR01048"/>
    </source>
</evidence>
<dbReference type="InterPro" id="IPR029066">
    <property type="entry name" value="PLP-binding_barrel"/>
</dbReference>
<feature type="active site" description="Proton donor" evidence="7">
    <location>
        <position position="338"/>
    </location>
</feature>
<comment type="subunit">
    <text evidence="5">Homodimer.</text>
</comment>
<dbReference type="InterPro" id="IPR022644">
    <property type="entry name" value="De-COase2_N"/>
</dbReference>
<feature type="binding site" evidence="5">
    <location>
        <position position="366"/>
    </location>
    <ligand>
        <name>pyridoxal 5'-phosphate</name>
        <dbReference type="ChEBI" id="CHEBI:597326"/>
    </ligand>
</feature>
<feature type="binding site" evidence="5">
    <location>
        <position position="276"/>
    </location>
    <ligand>
        <name>substrate</name>
    </ligand>
</feature>
<comment type="similarity">
    <text evidence="5">Belongs to the Orn/Lys/Arg decarboxylase class-II family. LysA subfamily.</text>
</comment>
<dbReference type="PANTHER" id="PTHR43727">
    <property type="entry name" value="DIAMINOPIMELATE DECARBOXYLASE"/>
    <property type="match status" value="1"/>
</dbReference>
<evidence type="ECO:0000256" key="8">
    <source>
        <dbReference type="RuleBase" id="RU003738"/>
    </source>
</evidence>
<dbReference type="InterPro" id="IPR002986">
    <property type="entry name" value="DAP_deCOOHase_LysA"/>
</dbReference>
<evidence type="ECO:0000313" key="11">
    <source>
        <dbReference type="EMBL" id="RZO28119.1"/>
    </source>
</evidence>
<dbReference type="FunFam" id="3.20.20.10:FF:000003">
    <property type="entry name" value="Diaminopimelate decarboxylase"/>
    <property type="match status" value="1"/>
</dbReference>
<proteinExistence type="inferred from homology"/>
<sequence length="411" mass="45586">MSKFIYKDNILFCENVAVTDIVKEVGTPAYVYSKKTLLDNFESYSNAFEKNDGLVCFSVKSLSNISVLRLLKYKGSGFDIVSGGELERVLAAGVDPKKIIFTGIAKSNEEIIQGIRKNILSFNIESEAEMLRIEKLATDENKIVDVAIRFNPEIDSGGHEYIKTGRKKDKFGVLLEGVINLSKYILSSSSLNLIGLSCHIGSQIFELNDFEESAKYIKKLAKEINKLGIELKFLDVGGGLGISYNDSNFPSPSNLIKDLENILSDRNEKIILEPGRSISGDAGILLTSVEYVKDDYLIIDAGMNDLIRPALYDAKHQIINVEKNKVPAKEWTIVGPICESSDVMAKNYSLGASGGSILAIKTTGAYGHVMSSNYNSRRKPPEILVDDDKFEIIRKRETYEDLIRHEVNLGS</sequence>
<dbReference type="Pfam" id="PF00278">
    <property type="entry name" value="Orn_DAP_Arg_deC"/>
    <property type="match status" value="1"/>
</dbReference>
<dbReference type="NCBIfam" id="TIGR01048">
    <property type="entry name" value="lysA"/>
    <property type="match status" value="1"/>
</dbReference>
<dbReference type="PRINTS" id="PR01179">
    <property type="entry name" value="ODADCRBXLASE"/>
</dbReference>
<feature type="binding site" evidence="5">
    <location>
        <position position="308"/>
    </location>
    <ligand>
        <name>substrate</name>
    </ligand>
</feature>
<dbReference type="EMBL" id="SHBF01000005">
    <property type="protein sequence ID" value="RZO28119.1"/>
    <property type="molecule type" value="Genomic_DNA"/>
</dbReference>
<feature type="modified residue" description="N6-(pyridoxal phosphate)lysine" evidence="5 7">
    <location>
        <position position="60"/>
    </location>
</feature>
<protein>
    <recommendedName>
        <fullName evidence="5 6">Diaminopimelate decarboxylase</fullName>
        <shortName evidence="5">DAP decarboxylase</shortName>
        <shortName evidence="5">DAPDC</shortName>
        <ecNumber evidence="5 6">4.1.1.20</ecNumber>
    </recommendedName>
</protein>
<feature type="domain" description="Orn/DAP/Arg decarboxylase 2 N-terminal" evidence="10">
    <location>
        <begin position="39"/>
        <end position="279"/>
    </location>
</feature>
<accession>A0A520N417</accession>
<feature type="binding site" evidence="5">
    <location>
        <position position="339"/>
    </location>
    <ligand>
        <name>substrate</name>
    </ligand>
</feature>
<comment type="cofactor">
    <cofactor evidence="1 5 7 8">
        <name>pyridoxal 5'-phosphate</name>
        <dbReference type="ChEBI" id="CHEBI:597326"/>
    </cofactor>
</comment>
<dbReference type="InterPro" id="IPR022657">
    <property type="entry name" value="De-COase2_CS"/>
</dbReference>
<feature type="binding site" evidence="5">
    <location>
        <position position="312"/>
    </location>
    <ligand>
        <name>substrate</name>
    </ligand>
</feature>
<comment type="function">
    <text evidence="5">Specifically catalyzes the decarboxylation of meso-diaminopimelate (meso-DAP) to L-lysine.</text>
</comment>
<reference evidence="11 12" key="1">
    <citation type="submission" date="2019-02" db="EMBL/GenBank/DDBJ databases">
        <title>Prokaryotic population dynamics and viral predation in marine succession experiment using metagenomics: the confinement effect.</title>
        <authorList>
            <person name="Haro-Moreno J.M."/>
            <person name="Rodriguez-Valera F."/>
            <person name="Lopez-Perez M."/>
        </authorList>
    </citation>
    <scope>NUCLEOTIDE SEQUENCE [LARGE SCALE GENOMIC DNA]</scope>
    <source>
        <strain evidence="11">MED-G160</strain>
    </source>
</reference>